<keyword evidence="5" id="KW-1185">Reference proteome</keyword>
<dbReference type="InterPro" id="IPR036873">
    <property type="entry name" value="Rhodanese-like_dom_sf"/>
</dbReference>
<keyword evidence="2" id="KW-0677">Repeat</keyword>
<dbReference type="InterPro" id="IPR001307">
    <property type="entry name" value="Thiosulphate_STrfase_CS"/>
</dbReference>
<dbReference type="CDD" id="cd01449">
    <property type="entry name" value="TST_Repeat_2"/>
    <property type="match status" value="1"/>
</dbReference>
<dbReference type="RefSeq" id="WP_376830502.1">
    <property type="nucleotide sequence ID" value="NZ_JBHLWR010000006.1"/>
</dbReference>
<dbReference type="PANTHER" id="PTHR11364">
    <property type="entry name" value="THIOSULFATE SULFERTANSFERASE"/>
    <property type="match status" value="1"/>
</dbReference>
<dbReference type="EMBL" id="JBHRUV010000022">
    <property type="protein sequence ID" value="MFC3265809.1"/>
    <property type="molecule type" value="Genomic_DNA"/>
</dbReference>
<reference evidence="5" key="1">
    <citation type="journal article" date="2019" name="Int. J. Syst. Evol. Microbiol.">
        <title>The Global Catalogue of Microorganisms (GCM) 10K type strain sequencing project: providing services to taxonomists for standard genome sequencing and annotation.</title>
        <authorList>
            <consortium name="The Broad Institute Genomics Platform"/>
            <consortium name="The Broad Institute Genome Sequencing Center for Infectious Disease"/>
            <person name="Wu L."/>
            <person name="Ma J."/>
        </authorList>
    </citation>
    <scope>NUCLEOTIDE SEQUENCE [LARGE SCALE GENOMIC DNA]</scope>
    <source>
        <strain evidence="5">CCM 7941</strain>
    </source>
</reference>
<gene>
    <name evidence="4" type="primary">sseA</name>
    <name evidence="4" type="ORF">ACFOEX_05470</name>
</gene>
<proteinExistence type="predicted"/>
<dbReference type="SUPFAM" id="SSF52821">
    <property type="entry name" value="Rhodanese/Cell cycle control phosphatase"/>
    <property type="match status" value="2"/>
</dbReference>
<feature type="domain" description="Rhodanese" evidence="3">
    <location>
        <begin position="165"/>
        <end position="278"/>
    </location>
</feature>
<dbReference type="PROSITE" id="PS00380">
    <property type="entry name" value="RHODANESE_1"/>
    <property type="match status" value="1"/>
</dbReference>
<dbReference type="Proteomes" id="UP001595536">
    <property type="component" value="Unassembled WGS sequence"/>
</dbReference>
<dbReference type="SMART" id="SM00450">
    <property type="entry name" value="RHOD"/>
    <property type="match status" value="2"/>
</dbReference>
<dbReference type="CDD" id="cd01448">
    <property type="entry name" value="TST_Repeat_1"/>
    <property type="match status" value="1"/>
</dbReference>
<protein>
    <submittedName>
        <fullName evidence="4">3-mercaptopyruvate sulfurtransferase</fullName>
        <ecNumber evidence="4">2.8.1.2</ecNumber>
    </submittedName>
</protein>
<evidence type="ECO:0000256" key="1">
    <source>
        <dbReference type="ARBA" id="ARBA00022679"/>
    </source>
</evidence>
<evidence type="ECO:0000256" key="2">
    <source>
        <dbReference type="ARBA" id="ARBA00022737"/>
    </source>
</evidence>
<evidence type="ECO:0000259" key="3">
    <source>
        <dbReference type="PROSITE" id="PS50206"/>
    </source>
</evidence>
<keyword evidence="1 4" id="KW-0808">Transferase</keyword>
<evidence type="ECO:0000313" key="5">
    <source>
        <dbReference type="Proteomes" id="UP001595536"/>
    </source>
</evidence>
<dbReference type="InterPro" id="IPR045078">
    <property type="entry name" value="TST/MPST-like"/>
</dbReference>
<organism evidence="4 5">
    <name type="scientific">Camelimonas abortus</name>
    <dbReference type="NCBI Taxonomy" id="1017184"/>
    <lineage>
        <taxon>Bacteria</taxon>
        <taxon>Pseudomonadati</taxon>
        <taxon>Pseudomonadota</taxon>
        <taxon>Alphaproteobacteria</taxon>
        <taxon>Hyphomicrobiales</taxon>
        <taxon>Chelatococcaceae</taxon>
        <taxon>Camelimonas</taxon>
    </lineage>
</organism>
<sequence>MSGAVFVSTGWLAEQLAGAAPPAVVDGSWHMPGSGRDAAAEFLAGHIPGAVRLDIDEVRDPASPLPHMLPPPELFASAAGALGLSEDRTIVVYDSAGLFSAPRVWWMLRVMGAQRVHILAGGLPKWRAEGRPLESGPARPAPATFRARPLPDAVATAGDMRGWIAGGGRQIIDARPAERFTGAAPEPRPGLASGHMPGARNVPAGSLVADGALKPADALRRAFAEAGVDLSAPAVTTCGSGVTAATVALALYELGAPLPRLYDGSWSEWGALPDAPVVTGPA</sequence>
<dbReference type="Pfam" id="PF00581">
    <property type="entry name" value="Rhodanese"/>
    <property type="match status" value="2"/>
</dbReference>
<comment type="caution">
    <text evidence="4">The sequence shown here is derived from an EMBL/GenBank/DDBJ whole genome shotgun (WGS) entry which is preliminary data.</text>
</comment>
<dbReference type="GO" id="GO:0016784">
    <property type="term" value="F:3-mercaptopyruvate sulfurtransferase activity"/>
    <property type="evidence" value="ECO:0007669"/>
    <property type="project" value="UniProtKB-EC"/>
</dbReference>
<evidence type="ECO:0000313" key="4">
    <source>
        <dbReference type="EMBL" id="MFC3265809.1"/>
    </source>
</evidence>
<accession>A0ABV7LDG7</accession>
<dbReference type="NCBIfam" id="NF008557">
    <property type="entry name" value="PRK11493.1"/>
    <property type="match status" value="1"/>
</dbReference>
<dbReference type="PROSITE" id="PS50206">
    <property type="entry name" value="RHODANESE_3"/>
    <property type="match status" value="2"/>
</dbReference>
<dbReference type="PANTHER" id="PTHR11364:SF27">
    <property type="entry name" value="SULFURTRANSFERASE"/>
    <property type="match status" value="1"/>
</dbReference>
<feature type="domain" description="Rhodanese" evidence="3">
    <location>
        <begin position="18"/>
        <end position="135"/>
    </location>
</feature>
<dbReference type="Gene3D" id="3.40.250.10">
    <property type="entry name" value="Rhodanese-like domain"/>
    <property type="match status" value="2"/>
</dbReference>
<name>A0ABV7LDG7_9HYPH</name>
<dbReference type="InterPro" id="IPR001763">
    <property type="entry name" value="Rhodanese-like_dom"/>
</dbReference>
<dbReference type="EC" id="2.8.1.2" evidence="4"/>